<dbReference type="Gene3D" id="3.30.70.270">
    <property type="match status" value="1"/>
</dbReference>
<keyword evidence="3" id="KW-0812">Transmembrane</keyword>
<dbReference type="SUPFAM" id="SSF55073">
    <property type="entry name" value="Nucleotide cyclase"/>
    <property type="match status" value="1"/>
</dbReference>
<dbReference type="CDD" id="cd01949">
    <property type="entry name" value="GGDEF"/>
    <property type="match status" value="1"/>
</dbReference>
<keyword evidence="3" id="KW-0472">Membrane</keyword>
<reference evidence="5 6" key="1">
    <citation type="submission" date="2019-01" db="EMBL/GenBank/DDBJ databases">
        <title>Complete genome sequence of Erythrobacter flavus KJ5.</title>
        <authorList>
            <person name="Kanesaki Y."/>
            <person name="Brotosudarmo T."/>
            <person name="Moriuchi R."/>
            <person name="Awai K."/>
        </authorList>
    </citation>
    <scope>NUCLEOTIDE SEQUENCE [LARGE SCALE GENOMIC DNA]</scope>
    <source>
        <strain evidence="5 6">KJ5</strain>
    </source>
</reference>
<dbReference type="SMART" id="SM00267">
    <property type="entry name" value="GGDEF"/>
    <property type="match status" value="1"/>
</dbReference>
<protein>
    <recommendedName>
        <fullName evidence="1">diguanylate cyclase</fullName>
        <ecNumber evidence="1">2.7.7.65</ecNumber>
    </recommendedName>
</protein>
<keyword evidence="6" id="KW-1185">Reference proteome</keyword>
<dbReference type="EMBL" id="AP019389">
    <property type="protein sequence ID" value="BBI19951.1"/>
    <property type="molecule type" value="Genomic_DNA"/>
</dbReference>
<feature type="transmembrane region" description="Helical" evidence="3">
    <location>
        <begin position="95"/>
        <end position="115"/>
    </location>
</feature>
<dbReference type="EC" id="2.7.7.65" evidence="1"/>
<feature type="transmembrane region" description="Helical" evidence="3">
    <location>
        <begin position="121"/>
        <end position="139"/>
    </location>
</feature>
<dbReference type="GO" id="GO:0052621">
    <property type="term" value="F:diguanylate cyclase activity"/>
    <property type="evidence" value="ECO:0007669"/>
    <property type="project" value="UniProtKB-EC"/>
</dbReference>
<dbReference type="InterPro" id="IPR029787">
    <property type="entry name" value="Nucleotide_cyclase"/>
</dbReference>
<proteinExistence type="predicted"/>
<keyword evidence="3" id="KW-1133">Transmembrane helix</keyword>
<dbReference type="PANTHER" id="PTHR45138">
    <property type="entry name" value="REGULATORY COMPONENTS OF SENSORY TRANSDUCTION SYSTEM"/>
    <property type="match status" value="1"/>
</dbReference>
<accession>A0A3T1CG59</accession>
<dbReference type="RefSeq" id="WP_130585991.1">
    <property type="nucleotide sequence ID" value="NZ_AP019389.1"/>
</dbReference>
<evidence type="ECO:0000256" key="2">
    <source>
        <dbReference type="ARBA" id="ARBA00034247"/>
    </source>
</evidence>
<dbReference type="InterPro" id="IPR050469">
    <property type="entry name" value="Diguanylate_Cyclase"/>
</dbReference>
<dbReference type="InterPro" id="IPR000160">
    <property type="entry name" value="GGDEF_dom"/>
</dbReference>
<dbReference type="PROSITE" id="PS50887">
    <property type="entry name" value="GGDEF"/>
    <property type="match status" value="1"/>
</dbReference>
<feature type="transmembrane region" description="Helical" evidence="3">
    <location>
        <begin position="184"/>
        <end position="208"/>
    </location>
</feature>
<organism evidence="5 6">
    <name type="scientific">Qipengyuania flava</name>
    <dbReference type="NCBI Taxonomy" id="192812"/>
    <lineage>
        <taxon>Bacteria</taxon>
        <taxon>Pseudomonadati</taxon>
        <taxon>Pseudomonadota</taxon>
        <taxon>Alphaproteobacteria</taxon>
        <taxon>Sphingomonadales</taxon>
        <taxon>Erythrobacteraceae</taxon>
        <taxon>Qipengyuania</taxon>
    </lineage>
</organism>
<dbReference type="Pfam" id="PF00990">
    <property type="entry name" value="GGDEF"/>
    <property type="match status" value="1"/>
</dbReference>
<dbReference type="AlphaFoldDB" id="A0A3T1CG59"/>
<evidence type="ECO:0000256" key="1">
    <source>
        <dbReference type="ARBA" id="ARBA00012528"/>
    </source>
</evidence>
<sequence>MTAAFILGINMFIAALFGVAFAVVARSNPVARGAGWLAGAYALGVADVTLEFLLPWSAHPTTIGFVIFYIYLAALTCGMIGVSKHYRALLPTAPIASIWVLAALLTPAMLVLPYGSAARTLLYHIPYFAMQMLMTWIVIRAQRRMLLDRLLVFVSSAAALTYMVKPLVAWRMGIADAPQHYLASHYAAISQSMGSVILIALALVLLLVMMRDMTIEMVARSETDPLSGLRNRRGFEVHGDAMVATAMRRARPLTLVTVDIDRFKTINDRHGHAVGDQVIIALARLLSDATGEKDLVARLGGEEFALILANQNIEQAARTAEILRQRVRAELSAAIGHEQEVSASFGLAQLAPGEALSDLARRSDLALYEAKNTGRDKVSLAPVDKPSLAHGHPVLISSRTAA</sequence>
<evidence type="ECO:0000313" key="6">
    <source>
        <dbReference type="Proteomes" id="UP000290057"/>
    </source>
</evidence>
<feature type="transmembrane region" description="Helical" evidence="3">
    <location>
        <begin position="62"/>
        <end position="83"/>
    </location>
</feature>
<feature type="transmembrane region" description="Helical" evidence="3">
    <location>
        <begin position="6"/>
        <end position="24"/>
    </location>
</feature>
<feature type="transmembrane region" description="Helical" evidence="3">
    <location>
        <begin position="146"/>
        <end position="164"/>
    </location>
</feature>
<dbReference type="InterPro" id="IPR043128">
    <property type="entry name" value="Rev_trsase/Diguanyl_cyclase"/>
</dbReference>
<gene>
    <name evidence="5" type="ORF">EKJ_07980</name>
</gene>
<evidence type="ECO:0000259" key="4">
    <source>
        <dbReference type="PROSITE" id="PS50887"/>
    </source>
</evidence>
<evidence type="ECO:0000313" key="5">
    <source>
        <dbReference type="EMBL" id="BBI19951.1"/>
    </source>
</evidence>
<dbReference type="PANTHER" id="PTHR45138:SF9">
    <property type="entry name" value="DIGUANYLATE CYCLASE DGCM-RELATED"/>
    <property type="match status" value="1"/>
</dbReference>
<dbReference type="NCBIfam" id="TIGR00254">
    <property type="entry name" value="GGDEF"/>
    <property type="match status" value="1"/>
</dbReference>
<name>A0A3T1CG59_9SPHN</name>
<feature type="transmembrane region" description="Helical" evidence="3">
    <location>
        <begin position="36"/>
        <end position="56"/>
    </location>
</feature>
<dbReference type="FunFam" id="3.30.70.270:FF:000001">
    <property type="entry name" value="Diguanylate cyclase domain protein"/>
    <property type="match status" value="1"/>
</dbReference>
<evidence type="ECO:0000256" key="3">
    <source>
        <dbReference type="SAM" id="Phobius"/>
    </source>
</evidence>
<feature type="domain" description="GGDEF" evidence="4">
    <location>
        <begin position="251"/>
        <end position="383"/>
    </location>
</feature>
<comment type="catalytic activity">
    <reaction evidence="2">
        <text>2 GTP = 3',3'-c-di-GMP + 2 diphosphate</text>
        <dbReference type="Rhea" id="RHEA:24898"/>
        <dbReference type="ChEBI" id="CHEBI:33019"/>
        <dbReference type="ChEBI" id="CHEBI:37565"/>
        <dbReference type="ChEBI" id="CHEBI:58805"/>
        <dbReference type="EC" id="2.7.7.65"/>
    </reaction>
</comment>
<dbReference type="Proteomes" id="UP000290057">
    <property type="component" value="Chromosome"/>
</dbReference>